<keyword evidence="2" id="KW-1185">Reference proteome</keyword>
<dbReference type="AlphaFoldDB" id="A0AAD3XZ19"/>
<dbReference type="EMBL" id="BSYO01000023">
    <property type="protein sequence ID" value="GMH21256.1"/>
    <property type="molecule type" value="Genomic_DNA"/>
</dbReference>
<evidence type="ECO:0000313" key="2">
    <source>
        <dbReference type="Proteomes" id="UP001279734"/>
    </source>
</evidence>
<evidence type="ECO:0000313" key="1">
    <source>
        <dbReference type="EMBL" id="GMH21256.1"/>
    </source>
</evidence>
<gene>
    <name evidence="1" type="ORF">Nepgr_023098</name>
</gene>
<reference evidence="1" key="1">
    <citation type="submission" date="2023-05" db="EMBL/GenBank/DDBJ databases">
        <title>Nepenthes gracilis genome sequencing.</title>
        <authorList>
            <person name="Fukushima K."/>
        </authorList>
    </citation>
    <scope>NUCLEOTIDE SEQUENCE</scope>
    <source>
        <strain evidence="1">SING2019-196</strain>
    </source>
</reference>
<accession>A0AAD3XZ19</accession>
<organism evidence="1 2">
    <name type="scientific">Nepenthes gracilis</name>
    <name type="common">Slender pitcher plant</name>
    <dbReference type="NCBI Taxonomy" id="150966"/>
    <lineage>
        <taxon>Eukaryota</taxon>
        <taxon>Viridiplantae</taxon>
        <taxon>Streptophyta</taxon>
        <taxon>Embryophyta</taxon>
        <taxon>Tracheophyta</taxon>
        <taxon>Spermatophyta</taxon>
        <taxon>Magnoliopsida</taxon>
        <taxon>eudicotyledons</taxon>
        <taxon>Gunneridae</taxon>
        <taxon>Pentapetalae</taxon>
        <taxon>Caryophyllales</taxon>
        <taxon>Nepenthaceae</taxon>
        <taxon>Nepenthes</taxon>
    </lineage>
</organism>
<comment type="caution">
    <text evidence="1">The sequence shown here is derived from an EMBL/GenBank/DDBJ whole genome shotgun (WGS) entry which is preliminary data.</text>
</comment>
<dbReference type="Proteomes" id="UP001279734">
    <property type="component" value="Unassembled WGS sequence"/>
</dbReference>
<protein>
    <submittedName>
        <fullName evidence="1">Uncharacterized protein</fullName>
    </submittedName>
</protein>
<name>A0AAD3XZ19_NEPGR</name>
<sequence>MSVVFSKAMNLISQICAKAARTPRGLRCYCVGPHRWPSLLMAGIIGPLSRASQLGGDSAAAAVWLVDFFCSADAPIEWIWCGRVLAWSDSGMFGVRDSLLALELDAAAFCVSADSAGLVCGLFDDLRVGMCVLRFRFRMDRSSFSFTRGFVIADLELLPVWFVTWPALVPISPRRSVISWIGVIR</sequence>
<proteinExistence type="predicted"/>